<dbReference type="GO" id="GO:0005975">
    <property type="term" value="P:carbohydrate metabolic process"/>
    <property type="evidence" value="ECO:0007669"/>
    <property type="project" value="InterPro"/>
</dbReference>
<evidence type="ECO:0000313" key="3">
    <source>
        <dbReference type="EMBL" id="KKN73731.1"/>
    </source>
</evidence>
<proteinExistence type="predicted"/>
<evidence type="ECO:0000259" key="2">
    <source>
        <dbReference type="Pfam" id="PF22124"/>
    </source>
</evidence>
<feature type="domain" description="Alpha fucosidase A-like C-terminal" evidence="1">
    <location>
        <begin position="701"/>
        <end position="800"/>
    </location>
</feature>
<dbReference type="EMBL" id="LAZR01000338">
    <property type="protein sequence ID" value="KKN73731.1"/>
    <property type="molecule type" value="Genomic_DNA"/>
</dbReference>
<dbReference type="PANTHER" id="PTHR31084:SF0">
    <property type="entry name" value="ALPHA-L-FUCOSIDASE 2"/>
    <property type="match status" value="1"/>
</dbReference>
<reference evidence="3" key="1">
    <citation type="journal article" date="2015" name="Nature">
        <title>Complex archaea that bridge the gap between prokaryotes and eukaryotes.</title>
        <authorList>
            <person name="Spang A."/>
            <person name="Saw J.H."/>
            <person name="Jorgensen S.L."/>
            <person name="Zaremba-Niedzwiedzka K."/>
            <person name="Martijn J."/>
            <person name="Lind A.E."/>
            <person name="van Eijk R."/>
            <person name="Schleper C."/>
            <person name="Guy L."/>
            <person name="Ettema T.J."/>
        </authorList>
    </citation>
    <scope>NUCLEOTIDE SEQUENCE</scope>
</reference>
<gene>
    <name evidence="3" type="ORF">LCGC14_0397770</name>
</gene>
<feature type="domain" description="Glycosyl hydrolase family 95 catalytic" evidence="2">
    <location>
        <begin position="386"/>
        <end position="576"/>
    </location>
</feature>
<dbReference type="InterPro" id="IPR013780">
    <property type="entry name" value="Glyco_hydro_b"/>
</dbReference>
<name>A0A0F9VJL9_9ZZZZ</name>
<protein>
    <recommendedName>
        <fullName evidence="4">Glycosyl hydrolase family 95 N-terminal domain-containing protein</fullName>
    </recommendedName>
</protein>
<dbReference type="SUPFAM" id="SSF48208">
    <property type="entry name" value="Six-hairpin glycosidases"/>
    <property type="match status" value="1"/>
</dbReference>
<dbReference type="Pfam" id="PF21307">
    <property type="entry name" value="Glyco_hydro_95_C"/>
    <property type="match status" value="1"/>
</dbReference>
<dbReference type="InterPro" id="IPR012341">
    <property type="entry name" value="6hp_glycosidase-like_sf"/>
</dbReference>
<dbReference type="PANTHER" id="PTHR31084">
    <property type="entry name" value="ALPHA-L-FUCOSIDASE 2"/>
    <property type="match status" value="1"/>
</dbReference>
<dbReference type="Gene3D" id="2.60.40.1180">
    <property type="entry name" value="Golgi alpha-mannosidase II"/>
    <property type="match status" value="1"/>
</dbReference>
<dbReference type="Gene3D" id="1.50.10.10">
    <property type="match status" value="1"/>
</dbReference>
<organism evidence="3">
    <name type="scientific">marine sediment metagenome</name>
    <dbReference type="NCBI Taxonomy" id="412755"/>
    <lineage>
        <taxon>unclassified sequences</taxon>
        <taxon>metagenomes</taxon>
        <taxon>ecological metagenomes</taxon>
    </lineage>
</organism>
<dbReference type="Gene3D" id="2.70.98.50">
    <property type="entry name" value="putative glycoside hydrolase family protein from bacillus halodurans"/>
    <property type="match status" value="1"/>
</dbReference>
<dbReference type="Pfam" id="PF22124">
    <property type="entry name" value="Glyco_hydro_95_cat"/>
    <property type="match status" value="1"/>
</dbReference>
<comment type="caution">
    <text evidence="3">The sequence shown here is derived from an EMBL/GenBank/DDBJ whole genome shotgun (WGS) entry which is preliminary data.</text>
</comment>
<sequence>MHTIEINDLVLVPEEGLLLGNGDFSVSVYQAAERIIWRFGKTDVWDRRHAIDIDPKPMHIEELARGIRDEGWEFAGELGAAVATKGTPDEQRMKDLTQYGPPSYRTRTSPCPKPVGELSLHLPADQHGLTISQRLIIEQGTVDIECAWVSGVTLKIHCFVAPRPNVLAVRWKLENASAANATWGERAVWFSLYRWPDPEAKDFVTGLCATTTNDMFDKYARNDNPPMDPPTTRQLDGRWIVEQAFAPDLQFAEGFRYGLLPIVPDGEVLDVPTFDSGEARLRMLPPGWGESGWLAVAIGTSNDPGGHEAELTAVAETITGNDILEQWGLDNLAAGTEFWSRSAVSLGEKFFEQLWYENLHTRRCTFRGDVAAPGLFLPSTVNDFSLWHGDYHTNYNYQQPFWGAYEANQLSLGDSYFPGFEHMIELGRKLAKDYYGCRGTFIQLTGYPFPIADDPYGVGPFARMTYMTGWAVNQYWFRYLYTQDVEWLREVGYPPIRDAAVFYLDFLTKGEDGVYHGFPSDQGENQFTPDESKYTDRPQVMRHVRYCLQSAIQAAGVLGVDADLAGQWQEVLDHFPVIDDLEAAGFSDEQKRQYPLTPPEFLGWEDTDLARSDDPPFALAREKDNALWSWYFGHFPIRWMVLLRRGLFRPERDFEAARDIIARWRLPNGLLRAMSREVYGFAGGWSESLGILAPVQEMLLQSWDGAIHFFPAWPRDIDASFTTFRAEGAFLVSASLNSGAIEDVSIHSERGRPCCAASPWPGGCRATDENGNDVPVTIEPKSDGDDWVCFDTQPGATYELNPA</sequence>
<evidence type="ECO:0000259" key="1">
    <source>
        <dbReference type="Pfam" id="PF21307"/>
    </source>
</evidence>
<evidence type="ECO:0008006" key="4">
    <source>
        <dbReference type="Google" id="ProtNLM"/>
    </source>
</evidence>
<dbReference type="InterPro" id="IPR008928">
    <property type="entry name" value="6-hairpin_glycosidase_sf"/>
</dbReference>
<accession>A0A0F9VJL9</accession>
<dbReference type="InterPro" id="IPR049053">
    <property type="entry name" value="AFCA-like_C"/>
</dbReference>
<dbReference type="GO" id="GO:0004560">
    <property type="term" value="F:alpha-L-fucosidase activity"/>
    <property type="evidence" value="ECO:0007669"/>
    <property type="project" value="TreeGrafter"/>
</dbReference>
<dbReference type="InterPro" id="IPR054363">
    <property type="entry name" value="GH95_cat"/>
</dbReference>
<dbReference type="AlphaFoldDB" id="A0A0F9VJL9"/>